<dbReference type="EMBL" id="JAFCIX010000491">
    <property type="protein sequence ID" value="KAH6588815.1"/>
    <property type="molecule type" value="Genomic_DNA"/>
</dbReference>
<feature type="compositionally biased region" description="Low complexity" evidence="1">
    <location>
        <begin position="40"/>
        <end position="51"/>
    </location>
</feature>
<feature type="signal peptide" evidence="2">
    <location>
        <begin position="1"/>
        <end position="19"/>
    </location>
</feature>
<keyword evidence="5" id="KW-1185">Reference proteome</keyword>
<gene>
    <name evidence="4" type="ORF">BASA50_010458</name>
</gene>
<organism evidence="4 5">
    <name type="scientific">Batrachochytrium salamandrivorans</name>
    <dbReference type="NCBI Taxonomy" id="1357716"/>
    <lineage>
        <taxon>Eukaryota</taxon>
        <taxon>Fungi</taxon>
        <taxon>Fungi incertae sedis</taxon>
        <taxon>Chytridiomycota</taxon>
        <taxon>Chytridiomycota incertae sedis</taxon>
        <taxon>Chytridiomycetes</taxon>
        <taxon>Rhizophydiales</taxon>
        <taxon>Rhizophydiales incertae sedis</taxon>
        <taxon>Batrachochytrium</taxon>
    </lineage>
</organism>
<evidence type="ECO:0000256" key="2">
    <source>
        <dbReference type="SAM" id="SignalP"/>
    </source>
</evidence>
<dbReference type="Proteomes" id="UP001648503">
    <property type="component" value="Unassembled WGS sequence"/>
</dbReference>
<protein>
    <recommendedName>
        <fullName evidence="3">Protein kinase domain-containing protein</fullName>
    </recommendedName>
</protein>
<evidence type="ECO:0000256" key="1">
    <source>
        <dbReference type="SAM" id="MobiDB-lite"/>
    </source>
</evidence>
<comment type="caution">
    <text evidence="4">The sequence shown here is derived from an EMBL/GenBank/DDBJ whole genome shotgun (WGS) entry which is preliminary data.</text>
</comment>
<dbReference type="PROSITE" id="PS50011">
    <property type="entry name" value="PROTEIN_KINASE_DOM"/>
    <property type="match status" value="1"/>
</dbReference>
<feature type="domain" description="Protein kinase" evidence="3">
    <location>
        <begin position="151"/>
        <end position="303"/>
    </location>
</feature>
<dbReference type="Gene3D" id="3.30.200.20">
    <property type="entry name" value="Phosphorylase Kinase, domain 1"/>
    <property type="match status" value="1"/>
</dbReference>
<feature type="compositionally biased region" description="Polar residues" evidence="1">
    <location>
        <begin position="54"/>
        <end position="67"/>
    </location>
</feature>
<dbReference type="SUPFAM" id="SSF56112">
    <property type="entry name" value="Protein kinase-like (PK-like)"/>
    <property type="match status" value="1"/>
</dbReference>
<reference evidence="4 5" key="1">
    <citation type="submission" date="2021-02" db="EMBL/GenBank/DDBJ databases">
        <title>Variation within the Batrachochytrium salamandrivorans European outbreak.</title>
        <authorList>
            <person name="Kelly M."/>
            <person name="Pasmans F."/>
            <person name="Shea T.P."/>
            <person name="Munoz J.F."/>
            <person name="Carranza S."/>
            <person name="Cuomo C.A."/>
            <person name="Martel A."/>
        </authorList>
    </citation>
    <scope>NUCLEOTIDE SEQUENCE [LARGE SCALE GENOMIC DNA]</scope>
    <source>
        <strain evidence="4 5">AMFP18/2</strain>
    </source>
</reference>
<evidence type="ECO:0000259" key="3">
    <source>
        <dbReference type="PROSITE" id="PS50011"/>
    </source>
</evidence>
<evidence type="ECO:0000313" key="5">
    <source>
        <dbReference type="Proteomes" id="UP001648503"/>
    </source>
</evidence>
<feature type="region of interest" description="Disordered" evidence="1">
    <location>
        <begin position="25"/>
        <end position="112"/>
    </location>
</feature>
<feature type="compositionally biased region" description="Pro residues" evidence="1">
    <location>
        <begin position="91"/>
        <end position="100"/>
    </location>
</feature>
<name>A0ABQ8EYF4_9FUNG</name>
<evidence type="ECO:0000313" key="4">
    <source>
        <dbReference type="EMBL" id="KAH6588815.1"/>
    </source>
</evidence>
<feature type="chain" id="PRO_5047480813" description="Protein kinase domain-containing protein" evidence="2">
    <location>
        <begin position="20"/>
        <end position="303"/>
    </location>
</feature>
<accession>A0ABQ8EYF4</accession>
<proteinExistence type="predicted"/>
<keyword evidence="2" id="KW-0732">Signal</keyword>
<dbReference type="InterPro" id="IPR000719">
    <property type="entry name" value="Prot_kinase_dom"/>
</dbReference>
<feature type="compositionally biased region" description="Polar residues" evidence="1">
    <location>
        <begin position="103"/>
        <end position="112"/>
    </location>
</feature>
<sequence length="303" mass="33746">MISLYGLFILLLTAEAIHAQGNTNEGDDVDHASDSKDATSLPLESSLLRLPTALQESNTPDQRSTSAPADLQPGKECQGGHGIRKVFSPCPQQPSQPEPLPSTSYDPHQSNEMPLPIRIKKAKEIFTVEARKLTSTMRFTEEESQVFGIRIPLERLLGQGDYGIVSLATRTSNGVKVAYKSVEKSNVDGYTLETNPPPRCHLSNPLVGSEEKSAAQCMSSRPPKLMIPYESMVQMYLSRPGRHNPYVPEVTDYIVLEDRYITVMEYVGEGWATLSSYINDNGRPDIVDAREIIKEIYGCRYYF</sequence>
<dbReference type="InterPro" id="IPR011009">
    <property type="entry name" value="Kinase-like_dom_sf"/>
</dbReference>